<organism evidence="2">
    <name type="scientific">Tanacetum cinerariifolium</name>
    <name type="common">Dalmatian daisy</name>
    <name type="synonym">Chrysanthemum cinerariifolium</name>
    <dbReference type="NCBI Taxonomy" id="118510"/>
    <lineage>
        <taxon>Eukaryota</taxon>
        <taxon>Viridiplantae</taxon>
        <taxon>Streptophyta</taxon>
        <taxon>Embryophyta</taxon>
        <taxon>Tracheophyta</taxon>
        <taxon>Spermatophyta</taxon>
        <taxon>Magnoliopsida</taxon>
        <taxon>eudicotyledons</taxon>
        <taxon>Gunneridae</taxon>
        <taxon>Pentapetalae</taxon>
        <taxon>asterids</taxon>
        <taxon>campanulids</taxon>
        <taxon>Asterales</taxon>
        <taxon>Asteraceae</taxon>
        <taxon>Asteroideae</taxon>
        <taxon>Anthemideae</taxon>
        <taxon>Anthemidinae</taxon>
        <taxon>Tanacetum</taxon>
    </lineage>
</organism>
<gene>
    <name evidence="2" type="ORF">Tci_874908</name>
</gene>
<dbReference type="GO" id="GO:0003964">
    <property type="term" value="F:RNA-directed DNA polymerase activity"/>
    <property type="evidence" value="ECO:0007669"/>
    <property type="project" value="UniProtKB-KW"/>
</dbReference>
<evidence type="ECO:0000256" key="1">
    <source>
        <dbReference type="SAM" id="MobiDB-lite"/>
    </source>
</evidence>
<comment type="caution">
    <text evidence="2">The sequence shown here is derived from an EMBL/GenBank/DDBJ whole genome shotgun (WGS) entry which is preliminary data.</text>
</comment>
<name>A0A699T0P2_TANCI</name>
<proteinExistence type="predicted"/>
<feature type="compositionally biased region" description="Polar residues" evidence="1">
    <location>
        <begin position="1"/>
        <end position="19"/>
    </location>
</feature>
<keyword evidence="2" id="KW-0695">RNA-directed DNA polymerase</keyword>
<keyword evidence="2" id="KW-0808">Transferase</keyword>
<evidence type="ECO:0000313" key="2">
    <source>
        <dbReference type="EMBL" id="GFD02939.1"/>
    </source>
</evidence>
<keyword evidence="2" id="KW-0548">Nucleotidyltransferase</keyword>
<reference evidence="2" key="1">
    <citation type="journal article" date="2019" name="Sci. Rep.">
        <title>Draft genome of Tanacetum cinerariifolium, the natural source of mosquito coil.</title>
        <authorList>
            <person name="Yamashiro T."/>
            <person name="Shiraishi A."/>
            <person name="Satake H."/>
            <person name="Nakayama K."/>
        </authorList>
    </citation>
    <scope>NUCLEOTIDE SEQUENCE</scope>
</reference>
<feature type="non-terminal residue" evidence="2">
    <location>
        <position position="1"/>
    </location>
</feature>
<sequence>KANSAESGISGHFKTSSLPRTGGSILGILNDVVKVGQVMGYNMEGCKSNMDEIIGSQGVEEVYR</sequence>
<dbReference type="AlphaFoldDB" id="A0A699T0P2"/>
<feature type="region of interest" description="Disordered" evidence="1">
    <location>
        <begin position="1"/>
        <end position="23"/>
    </location>
</feature>
<protein>
    <submittedName>
        <fullName evidence="2">RNA-directed DNA polymerase, eukaryota</fullName>
    </submittedName>
</protein>
<dbReference type="EMBL" id="BKCJ011201468">
    <property type="protein sequence ID" value="GFD02939.1"/>
    <property type="molecule type" value="Genomic_DNA"/>
</dbReference>
<accession>A0A699T0P2</accession>